<dbReference type="InterPro" id="IPR021625">
    <property type="entry name" value="PI31_Prot_N"/>
</dbReference>
<dbReference type="OrthoDB" id="101791at2759"/>
<proteinExistence type="predicted"/>
<dbReference type="PROSITE" id="PS50181">
    <property type="entry name" value="FBOX"/>
    <property type="match status" value="1"/>
</dbReference>
<dbReference type="PANTHER" id="PTHR15537:SF2">
    <property type="entry name" value="F-BOX ONLY PROTEIN 7"/>
    <property type="match status" value="1"/>
</dbReference>
<feature type="region of interest" description="Disordered" evidence="1">
    <location>
        <begin position="517"/>
        <end position="546"/>
    </location>
</feature>
<accession>A0A3S1BPF3</accession>
<dbReference type="STRING" id="188477.A0A3S1BPF3"/>
<dbReference type="GO" id="GO:0019901">
    <property type="term" value="F:protein kinase binding"/>
    <property type="evidence" value="ECO:0007669"/>
    <property type="project" value="InterPro"/>
</dbReference>
<keyword evidence="4" id="KW-1185">Reference proteome</keyword>
<feature type="domain" description="F-box" evidence="2">
    <location>
        <begin position="354"/>
        <end position="400"/>
    </location>
</feature>
<dbReference type="PANTHER" id="PTHR15537">
    <property type="entry name" value="F-BOX ONLY PROTEIN 7"/>
    <property type="match status" value="1"/>
</dbReference>
<sequence>FRPRSRSRSRLILISLDLYLDTKLILFHLKFIKSIMKIRVKLQHESKVIDLEQRDPSTVTFSELKSVVSSQFGLEDHDFDLSLNKTDALPSEEETLASVGIVSGDLLHIIGSNLPIRQVDPHRNDSQRPQPLGSWTNGEATEVAPQPSDISMITVASDTEQNKDDANMVNQEPEQSTQGNPSEAIVQVNRFLLEPLVVRESTASQVPALLEQLYLSASCNCAADAVWVVIHTLMLETGFVSQPNSDDTQIPAGWKQSGFYKCEYHLHLPGKEPGECSVVGVPMVNSLIVHGLTRSEEPFKTEHLQLKTLDFITSLSENVPSVYVGLDRLSRQFKDMVCLPLQNELATAAGMPDLQGFASLPFEIKIRILSSLDAVTLCHLAQTGSDLSFLAKDRVVWRRIYIRDYGRPANSELNRDWYELYKEEFLLRRDRERQRREFGLDQVDPFFEFHAGLRPFPNPGIRFPPHMIGGDYDLNPEFAAGGIPNPMGSSQNRRPDAFRPNVGIPDPFGGNPLGLGGIGGRPGRGNLTGSPFSGGGRGSLFRSPFM</sequence>
<dbReference type="SUPFAM" id="SSF81383">
    <property type="entry name" value="F-box domain"/>
    <property type="match status" value="1"/>
</dbReference>
<protein>
    <recommendedName>
        <fullName evidence="2">F-box domain-containing protein</fullName>
    </recommendedName>
</protein>
<dbReference type="Pfam" id="PF11566">
    <property type="entry name" value="PI31_Prot_N"/>
    <property type="match status" value="1"/>
</dbReference>
<comment type="caution">
    <text evidence="3">The sequence shown here is derived from an EMBL/GenBank/DDBJ whole genome shotgun (WGS) entry which is preliminary data.</text>
</comment>
<organism evidence="3 4">
    <name type="scientific">Elysia chlorotica</name>
    <name type="common">Eastern emerald elysia</name>
    <name type="synonym">Sea slug</name>
    <dbReference type="NCBI Taxonomy" id="188477"/>
    <lineage>
        <taxon>Eukaryota</taxon>
        <taxon>Metazoa</taxon>
        <taxon>Spiralia</taxon>
        <taxon>Lophotrochozoa</taxon>
        <taxon>Mollusca</taxon>
        <taxon>Gastropoda</taxon>
        <taxon>Heterobranchia</taxon>
        <taxon>Euthyneura</taxon>
        <taxon>Panpulmonata</taxon>
        <taxon>Sacoglossa</taxon>
        <taxon>Placobranchoidea</taxon>
        <taxon>Plakobranchidae</taxon>
        <taxon>Elysia</taxon>
    </lineage>
</organism>
<evidence type="ECO:0000313" key="3">
    <source>
        <dbReference type="EMBL" id="RUS88359.1"/>
    </source>
</evidence>
<dbReference type="AlphaFoldDB" id="A0A3S1BPF3"/>
<dbReference type="Gene3D" id="3.10.20.90">
    <property type="entry name" value="Phosphatidylinositol 3-kinase Catalytic Subunit, Chain A, domain 1"/>
    <property type="match status" value="1"/>
</dbReference>
<dbReference type="Proteomes" id="UP000271974">
    <property type="component" value="Unassembled WGS sequence"/>
</dbReference>
<dbReference type="InterPro" id="IPR036047">
    <property type="entry name" value="F-box-like_dom_sf"/>
</dbReference>
<dbReference type="InterPro" id="IPR029071">
    <property type="entry name" value="Ubiquitin-like_domsf"/>
</dbReference>
<dbReference type="Gene3D" id="1.20.1280.50">
    <property type="match status" value="1"/>
</dbReference>
<dbReference type="InterPro" id="IPR047118">
    <property type="entry name" value="Fbxo7"/>
</dbReference>
<dbReference type="EMBL" id="RQTK01000085">
    <property type="protein sequence ID" value="RUS88359.1"/>
    <property type="molecule type" value="Genomic_DNA"/>
</dbReference>
<dbReference type="GO" id="GO:1903599">
    <property type="term" value="P:positive regulation of autophagy of mitochondrion"/>
    <property type="evidence" value="ECO:0007669"/>
    <property type="project" value="TreeGrafter"/>
</dbReference>
<feature type="region of interest" description="Disordered" evidence="1">
    <location>
        <begin position="118"/>
        <end position="148"/>
    </location>
</feature>
<evidence type="ECO:0000256" key="1">
    <source>
        <dbReference type="SAM" id="MobiDB-lite"/>
    </source>
</evidence>
<evidence type="ECO:0000259" key="2">
    <source>
        <dbReference type="PROSITE" id="PS50181"/>
    </source>
</evidence>
<dbReference type="SUPFAM" id="SSF54236">
    <property type="entry name" value="Ubiquitin-like"/>
    <property type="match status" value="1"/>
</dbReference>
<evidence type="ECO:0000313" key="4">
    <source>
        <dbReference type="Proteomes" id="UP000271974"/>
    </source>
</evidence>
<feature type="compositionally biased region" description="Polar residues" evidence="1">
    <location>
        <begin position="127"/>
        <end position="139"/>
    </location>
</feature>
<dbReference type="Gene3D" id="3.40.1000.30">
    <property type="match status" value="1"/>
</dbReference>
<feature type="non-terminal residue" evidence="3">
    <location>
        <position position="1"/>
    </location>
</feature>
<dbReference type="Pfam" id="PF12937">
    <property type="entry name" value="F-box-like"/>
    <property type="match status" value="1"/>
</dbReference>
<name>A0A3S1BPF3_ELYCH</name>
<dbReference type="InterPro" id="IPR001810">
    <property type="entry name" value="F-box_dom"/>
</dbReference>
<reference evidence="3 4" key="1">
    <citation type="submission" date="2019-01" db="EMBL/GenBank/DDBJ databases">
        <title>A draft genome assembly of the solar-powered sea slug Elysia chlorotica.</title>
        <authorList>
            <person name="Cai H."/>
            <person name="Li Q."/>
            <person name="Fang X."/>
            <person name="Li J."/>
            <person name="Curtis N.E."/>
            <person name="Altenburger A."/>
            <person name="Shibata T."/>
            <person name="Feng M."/>
            <person name="Maeda T."/>
            <person name="Schwartz J.A."/>
            <person name="Shigenobu S."/>
            <person name="Lundholm N."/>
            <person name="Nishiyama T."/>
            <person name="Yang H."/>
            <person name="Hasebe M."/>
            <person name="Li S."/>
            <person name="Pierce S.K."/>
            <person name="Wang J."/>
        </authorList>
    </citation>
    <scope>NUCLEOTIDE SEQUENCE [LARGE SCALE GENOMIC DNA]</scope>
    <source>
        <strain evidence="3">EC2010</strain>
        <tissue evidence="3">Whole organism of an adult</tissue>
    </source>
</reference>
<gene>
    <name evidence="3" type="ORF">EGW08_003871</name>
</gene>